<feature type="binding site" evidence="5">
    <location>
        <position position="334"/>
    </location>
    <ligand>
        <name>a divalent metal cation</name>
        <dbReference type="ChEBI" id="CHEBI:60240"/>
        <label>1</label>
    </ligand>
</feature>
<organism evidence="6 7">
    <name type="scientific">Natranaerobius thermophilus (strain ATCC BAA-1301 / DSM 18059 / JW/NM-WN-LF)</name>
    <dbReference type="NCBI Taxonomy" id="457570"/>
    <lineage>
        <taxon>Bacteria</taxon>
        <taxon>Bacillati</taxon>
        <taxon>Bacillota</taxon>
        <taxon>Clostridia</taxon>
        <taxon>Natranaerobiales</taxon>
        <taxon>Natranaerobiaceae</taxon>
        <taxon>Natranaerobius</taxon>
    </lineage>
</organism>
<dbReference type="Gene3D" id="3.40.1390.30">
    <property type="entry name" value="NIF3 (NGG1p interacting factor 3)-like"/>
    <property type="match status" value="1"/>
</dbReference>
<accession>B2A1Z5</accession>
<dbReference type="GO" id="GO:0046872">
    <property type="term" value="F:metal ion binding"/>
    <property type="evidence" value="ECO:0007669"/>
    <property type="project" value="UniProtKB-UniRule"/>
</dbReference>
<feature type="binding site" evidence="5">
    <location>
        <position position="338"/>
    </location>
    <ligand>
        <name>a divalent metal cation</name>
        <dbReference type="ChEBI" id="CHEBI:60240"/>
        <label>1</label>
    </ligand>
</feature>
<dbReference type="eggNOG" id="COG0327">
    <property type="taxonomic scope" value="Bacteria"/>
</dbReference>
<evidence type="ECO:0000256" key="1">
    <source>
        <dbReference type="ARBA" id="ARBA00006964"/>
    </source>
</evidence>
<feature type="binding site" evidence="5">
    <location>
        <position position="106"/>
    </location>
    <ligand>
        <name>a divalent metal cation</name>
        <dbReference type="ChEBI" id="CHEBI:60240"/>
        <label>1</label>
    </ligand>
</feature>
<dbReference type="Proteomes" id="UP000001683">
    <property type="component" value="Chromosome"/>
</dbReference>
<dbReference type="FunCoup" id="B2A1Z5">
    <property type="interactions" value="180"/>
</dbReference>
<dbReference type="GO" id="GO:0005737">
    <property type="term" value="C:cytoplasm"/>
    <property type="evidence" value="ECO:0007669"/>
    <property type="project" value="TreeGrafter"/>
</dbReference>
<keyword evidence="3 4" id="KW-0479">Metal-binding</keyword>
<dbReference type="FunFam" id="3.40.1390.30:FF:000001">
    <property type="entry name" value="GTP cyclohydrolase 1 type 2"/>
    <property type="match status" value="1"/>
</dbReference>
<evidence type="ECO:0000256" key="2">
    <source>
        <dbReference type="ARBA" id="ARBA00022112"/>
    </source>
</evidence>
<evidence type="ECO:0000256" key="4">
    <source>
        <dbReference type="PIRNR" id="PIRNR037489"/>
    </source>
</evidence>
<dbReference type="KEGG" id="nth:Nther_1217"/>
<dbReference type="InterPro" id="IPR017221">
    <property type="entry name" value="DUF34/NIF3_bac"/>
</dbReference>
<dbReference type="PIRSF" id="PIRSF037489">
    <property type="entry name" value="UCP037489_NIF3_YqfO"/>
    <property type="match status" value="1"/>
</dbReference>
<reference evidence="6 7" key="1">
    <citation type="submission" date="2008-04" db="EMBL/GenBank/DDBJ databases">
        <title>Complete sequence of chromosome of Natranaerobius thermophilus JW/NM-WN-LF.</title>
        <authorList>
            <consortium name="US DOE Joint Genome Institute"/>
            <person name="Copeland A."/>
            <person name="Lucas S."/>
            <person name="Lapidus A."/>
            <person name="Glavina del Rio T."/>
            <person name="Dalin E."/>
            <person name="Tice H."/>
            <person name="Bruce D."/>
            <person name="Goodwin L."/>
            <person name="Pitluck S."/>
            <person name="Chertkov O."/>
            <person name="Brettin T."/>
            <person name="Detter J.C."/>
            <person name="Han C."/>
            <person name="Kuske C.R."/>
            <person name="Schmutz J."/>
            <person name="Larimer F."/>
            <person name="Land M."/>
            <person name="Hauser L."/>
            <person name="Kyrpides N."/>
            <person name="Lykidis A."/>
            <person name="Mesbah N.M."/>
            <person name="Wiegel J."/>
        </authorList>
    </citation>
    <scope>NUCLEOTIDE SEQUENCE [LARGE SCALE GENOMIC DNA]</scope>
    <source>
        <strain evidence="7">ATCC BAA-1301 / DSM 18059 / JW/NM-WN-LF</strain>
    </source>
</reference>
<protein>
    <recommendedName>
        <fullName evidence="2 4">GTP cyclohydrolase 1 type 2 homolog</fullName>
    </recommendedName>
</protein>
<dbReference type="InterPro" id="IPR002678">
    <property type="entry name" value="DUF34/NIF3"/>
</dbReference>
<dbReference type="InterPro" id="IPR036069">
    <property type="entry name" value="DUF34/NIF3_sf"/>
</dbReference>
<dbReference type="STRING" id="457570.Nther_1217"/>
<comment type="similarity">
    <text evidence="1 4">Belongs to the GTP cyclohydrolase I type 2/NIF3 family.</text>
</comment>
<keyword evidence="7" id="KW-1185">Reference proteome</keyword>
<feature type="binding site" evidence="5">
    <location>
        <position position="69"/>
    </location>
    <ligand>
        <name>a divalent metal cation</name>
        <dbReference type="ChEBI" id="CHEBI:60240"/>
        <label>1</label>
    </ligand>
</feature>
<dbReference type="Pfam" id="PF01784">
    <property type="entry name" value="DUF34_NIF3"/>
    <property type="match status" value="1"/>
</dbReference>
<dbReference type="Gene3D" id="3.30.70.120">
    <property type="match status" value="1"/>
</dbReference>
<reference evidence="6 7" key="2">
    <citation type="journal article" date="2011" name="J. Bacteriol.">
        <title>Complete genome sequence of the anaerobic, halophilic alkalithermophile Natranaerobius thermophilus JW/NM-WN-LF.</title>
        <authorList>
            <person name="Zhao B."/>
            <person name="Mesbah N.M."/>
            <person name="Dalin E."/>
            <person name="Goodwin L."/>
            <person name="Nolan M."/>
            <person name="Pitluck S."/>
            <person name="Chertkov O."/>
            <person name="Brettin T.S."/>
            <person name="Han J."/>
            <person name="Larimer F.W."/>
            <person name="Land M.L."/>
            <person name="Hauser L."/>
            <person name="Kyrpides N."/>
            <person name="Wiegel J."/>
        </authorList>
    </citation>
    <scope>NUCLEOTIDE SEQUENCE [LARGE SCALE GENOMIC DNA]</scope>
    <source>
        <strain evidence="7">ATCC BAA-1301 / DSM 18059 / JW/NM-WN-LF</strain>
    </source>
</reference>
<name>B2A1Z5_NATTJ</name>
<evidence type="ECO:0000313" key="6">
    <source>
        <dbReference type="EMBL" id="ACB84800.1"/>
    </source>
</evidence>
<dbReference type="InParanoid" id="B2A1Z5"/>
<dbReference type="PANTHER" id="PTHR13799:SF14">
    <property type="entry name" value="GTP CYCLOHYDROLASE 1 TYPE 2 HOMOLOG"/>
    <property type="match status" value="1"/>
</dbReference>
<evidence type="ECO:0000313" key="7">
    <source>
        <dbReference type="Proteomes" id="UP000001683"/>
    </source>
</evidence>
<dbReference type="AlphaFoldDB" id="B2A1Z5"/>
<evidence type="ECO:0000256" key="5">
    <source>
        <dbReference type="PIRSR" id="PIRSR602678-1"/>
    </source>
</evidence>
<gene>
    <name evidence="6" type="ordered locus">Nther_1217</name>
</gene>
<dbReference type="InterPro" id="IPR015867">
    <property type="entry name" value="N-reg_PII/ATP_PRibTrfase_C"/>
</dbReference>
<dbReference type="OrthoDB" id="9792792at2"/>
<dbReference type="NCBIfam" id="TIGR00486">
    <property type="entry name" value="YbgI_SA1388"/>
    <property type="match status" value="1"/>
</dbReference>
<proteinExistence type="inferred from homology"/>
<dbReference type="SUPFAM" id="SSF102705">
    <property type="entry name" value="NIF3 (NGG1p interacting factor 3)-like"/>
    <property type="match status" value="1"/>
</dbReference>
<feature type="binding site" evidence="5">
    <location>
        <position position="68"/>
    </location>
    <ligand>
        <name>a divalent metal cation</name>
        <dbReference type="ChEBI" id="CHEBI:60240"/>
        <label>1</label>
    </ligand>
</feature>
<dbReference type="HOGENOM" id="CLU_037423_1_0_9"/>
<dbReference type="PANTHER" id="PTHR13799">
    <property type="entry name" value="NGG1 INTERACTING FACTOR 3"/>
    <property type="match status" value="1"/>
</dbReference>
<sequence>MTTRPAKKTLINLLEKFAPKYLAVEGDNPGLQLGSVNDKVSKCLVALDPSKQVIEQAIKMKAELIITHHPLFMPPLHVVTDEKIGDVTKRAIKNDISIYTSHTNLDAALEIGVNHALLETLNINLIDERPLTTTYKEKYSKIVVFMPQGYEDEVRTALSSAGAGSLGHYCDVSFQSQGIGTFKPLAGTDPFIGEQGRISRTEEVKLETIVPNSKINQVIQEMRAVHPYEEPAYDIYQLEYPDKKYGIGLVGELSSPIRSETLIETIEQRLHTQVRLAGPRPENINSVAVCGGSGGKMVEKALKLGVDAFITGDIKYHDALRAEQEGLFLIDAGHRETELPVVDKVTKFLDEQLSDDYNLEIKSFHNDEYVFYR</sequence>
<evidence type="ECO:0000256" key="3">
    <source>
        <dbReference type="ARBA" id="ARBA00022723"/>
    </source>
</evidence>
<dbReference type="RefSeq" id="WP_012447675.1">
    <property type="nucleotide sequence ID" value="NC_010718.1"/>
</dbReference>
<dbReference type="EMBL" id="CP001034">
    <property type="protein sequence ID" value="ACB84800.1"/>
    <property type="molecule type" value="Genomic_DNA"/>
</dbReference>